<reference evidence="1" key="1">
    <citation type="submission" date="2021-06" db="EMBL/GenBank/DDBJ databases">
        <authorList>
            <person name="Kallberg Y."/>
            <person name="Tangrot J."/>
            <person name="Rosling A."/>
        </authorList>
    </citation>
    <scope>NUCLEOTIDE SEQUENCE</scope>
    <source>
        <strain evidence="1">MT106</strain>
    </source>
</reference>
<comment type="caution">
    <text evidence="1">The sequence shown here is derived from an EMBL/GenBank/DDBJ whole genome shotgun (WGS) entry which is preliminary data.</text>
</comment>
<keyword evidence="2" id="KW-1185">Reference proteome</keyword>
<name>A0A9N9DVE9_9GLOM</name>
<organism evidence="1 2">
    <name type="scientific">Ambispora gerdemannii</name>
    <dbReference type="NCBI Taxonomy" id="144530"/>
    <lineage>
        <taxon>Eukaryota</taxon>
        <taxon>Fungi</taxon>
        <taxon>Fungi incertae sedis</taxon>
        <taxon>Mucoromycota</taxon>
        <taxon>Glomeromycotina</taxon>
        <taxon>Glomeromycetes</taxon>
        <taxon>Archaeosporales</taxon>
        <taxon>Ambisporaceae</taxon>
        <taxon>Ambispora</taxon>
    </lineage>
</organism>
<gene>
    <name evidence="1" type="ORF">AGERDE_LOCUS11525</name>
</gene>
<protein>
    <submittedName>
        <fullName evidence="1">1634_t:CDS:1</fullName>
    </submittedName>
</protein>
<dbReference type="EMBL" id="CAJVPL010005059">
    <property type="protein sequence ID" value="CAG8654133.1"/>
    <property type="molecule type" value="Genomic_DNA"/>
</dbReference>
<sequence length="40" mass="4782">VGYSNKTGISIIKCHLENHRKMEYEKSQTTYWTFALLDYL</sequence>
<evidence type="ECO:0000313" key="1">
    <source>
        <dbReference type="EMBL" id="CAG8654133.1"/>
    </source>
</evidence>
<dbReference type="AlphaFoldDB" id="A0A9N9DVE9"/>
<accession>A0A9N9DVE9</accession>
<feature type="non-terminal residue" evidence="1">
    <location>
        <position position="1"/>
    </location>
</feature>
<proteinExistence type="predicted"/>
<dbReference type="Proteomes" id="UP000789831">
    <property type="component" value="Unassembled WGS sequence"/>
</dbReference>
<evidence type="ECO:0000313" key="2">
    <source>
        <dbReference type="Proteomes" id="UP000789831"/>
    </source>
</evidence>